<dbReference type="OrthoDB" id="2018619at2759"/>
<comment type="subcellular location">
    <subcellularLocation>
        <location evidence="1">Membrane</location>
        <topology evidence="1">Multi-pass membrane protein</topology>
    </subcellularLocation>
</comment>
<dbReference type="HOGENOM" id="CLU_021555_4_1_1"/>
<evidence type="ECO:0000256" key="5">
    <source>
        <dbReference type="ARBA" id="ARBA00023136"/>
    </source>
</evidence>
<dbReference type="AlphaFoldDB" id="A0A074WGU9"/>
<feature type="transmembrane region" description="Helical" evidence="6">
    <location>
        <begin position="444"/>
        <end position="466"/>
    </location>
</feature>
<dbReference type="EMBL" id="KL584715">
    <property type="protein sequence ID" value="KEQ70854.1"/>
    <property type="molecule type" value="Genomic_DNA"/>
</dbReference>
<dbReference type="NCBIfam" id="TIGR00800">
    <property type="entry name" value="ncs1"/>
    <property type="match status" value="1"/>
</dbReference>
<dbReference type="InterPro" id="IPR001248">
    <property type="entry name" value="Pur-cyt_permease"/>
</dbReference>
<dbReference type="Pfam" id="PF02133">
    <property type="entry name" value="Transp_cyt_pur"/>
    <property type="match status" value="1"/>
</dbReference>
<dbReference type="PANTHER" id="PTHR30618">
    <property type="entry name" value="NCS1 FAMILY PURINE/PYRIMIDINE TRANSPORTER"/>
    <property type="match status" value="1"/>
</dbReference>
<evidence type="ECO:0000256" key="1">
    <source>
        <dbReference type="ARBA" id="ARBA00004141"/>
    </source>
</evidence>
<keyword evidence="3 6" id="KW-0812">Transmembrane</keyword>
<evidence type="ECO:0000256" key="6">
    <source>
        <dbReference type="SAM" id="Phobius"/>
    </source>
</evidence>
<feature type="transmembrane region" description="Helical" evidence="6">
    <location>
        <begin position="404"/>
        <end position="423"/>
    </location>
</feature>
<dbReference type="PANTHER" id="PTHR30618:SF0">
    <property type="entry name" value="PURINE-URACIL PERMEASE NCS1"/>
    <property type="match status" value="1"/>
</dbReference>
<evidence type="ECO:0000313" key="8">
    <source>
        <dbReference type="Proteomes" id="UP000027730"/>
    </source>
</evidence>
<evidence type="ECO:0000256" key="3">
    <source>
        <dbReference type="ARBA" id="ARBA00022692"/>
    </source>
</evidence>
<feature type="transmembrane region" description="Helical" evidence="6">
    <location>
        <begin position="282"/>
        <end position="306"/>
    </location>
</feature>
<sequence>MSQLAAMKKRLSGKASLSGWILPKMESSWAPPGVRTNIDMDPTPLSRRTWTYWTNLGYWISDVISIQSWTTGSTILAVGLTWKEAVFSIIVGSTIMAIPMTLNGYTGAKCHVPFPVLARASFGYQFAKFPVILRLITAMFWHGITNYLAVGPMTQVIRAIWPSFRTMINHLPASAGVTSQALIAYSVLWMIQFPLLLIPVHKMKWLFMTKTIMMTMTVVGMLIWICVKVKGSGDVWNQRAEVSGSQKAWLTMWALNSCTASWSTVGVNIPDFTRYMNKPRDILYQGLWFPLVCSWIAIIGIVVTSASKTIYGEYLWSPVSIIDMWDGPGGRAAAFFCGVSWLLAQMCVNISATVVSGANDMVNLWPKWINIKRGTIFITVVGSWAIVPWKILTSASSLLNSMSSLGIFLAPCMGILCSDFFLVKRQMLDVPALYDPQGRYAHSYGTNSRAIVALVAALGPTLPGLIHAVNPKIDIGGAEYVADFKWYYGIVISSVVYSALSLMLPVEETLIPYMVTGVIEGIDAGEIASLEKSAKEKELAVITARSQD</sequence>
<dbReference type="CDD" id="cd11482">
    <property type="entry name" value="SLC-NCS1sbd_NRT1-like"/>
    <property type="match status" value="1"/>
</dbReference>
<name>A0A074WGU9_9PEZI</name>
<evidence type="ECO:0000256" key="4">
    <source>
        <dbReference type="ARBA" id="ARBA00022989"/>
    </source>
</evidence>
<keyword evidence="5 6" id="KW-0472">Membrane</keyword>
<comment type="similarity">
    <text evidence="2">Belongs to the purine-cytosine permease (2.A.39) family.</text>
</comment>
<dbReference type="RefSeq" id="XP_013425274.1">
    <property type="nucleotide sequence ID" value="XM_013569820.1"/>
</dbReference>
<dbReference type="InterPro" id="IPR012681">
    <property type="entry name" value="NCS1"/>
</dbReference>
<protein>
    <submittedName>
        <fullName evidence="7">Putative uracil permease</fullName>
    </submittedName>
</protein>
<evidence type="ECO:0000256" key="2">
    <source>
        <dbReference type="ARBA" id="ARBA00008974"/>
    </source>
</evidence>
<dbReference type="InterPro" id="IPR045225">
    <property type="entry name" value="Uracil/uridine/allantoin_perm"/>
</dbReference>
<feature type="transmembrane region" description="Helical" evidence="6">
    <location>
        <begin position="375"/>
        <end position="392"/>
    </location>
</feature>
<dbReference type="GO" id="GO:0005886">
    <property type="term" value="C:plasma membrane"/>
    <property type="evidence" value="ECO:0007669"/>
    <property type="project" value="TreeGrafter"/>
</dbReference>
<feature type="transmembrane region" description="Helical" evidence="6">
    <location>
        <begin position="212"/>
        <end position="230"/>
    </location>
</feature>
<dbReference type="Gene3D" id="1.10.4160.10">
    <property type="entry name" value="Hydantoin permease"/>
    <property type="match status" value="1"/>
</dbReference>
<dbReference type="GO" id="GO:0015205">
    <property type="term" value="F:nucleobase transmembrane transporter activity"/>
    <property type="evidence" value="ECO:0007669"/>
    <property type="project" value="TreeGrafter"/>
</dbReference>
<keyword evidence="4 6" id="KW-1133">Transmembrane helix</keyword>
<dbReference type="Proteomes" id="UP000027730">
    <property type="component" value="Unassembled WGS sequence"/>
</dbReference>
<keyword evidence="8" id="KW-1185">Reference proteome</keyword>
<reference evidence="7 8" key="1">
    <citation type="journal article" date="2014" name="BMC Genomics">
        <title>Genome sequencing of four Aureobasidium pullulans varieties: biotechnological potential, stress tolerance, and description of new species.</title>
        <authorList>
            <person name="Gostin Ar C."/>
            <person name="Ohm R.A."/>
            <person name="Kogej T."/>
            <person name="Sonjak S."/>
            <person name="Turk M."/>
            <person name="Zajc J."/>
            <person name="Zalar P."/>
            <person name="Grube M."/>
            <person name="Sun H."/>
            <person name="Han J."/>
            <person name="Sharma A."/>
            <person name="Chiniquy J."/>
            <person name="Ngan C.Y."/>
            <person name="Lipzen A."/>
            <person name="Barry K."/>
            <person name="Grigoriev I.V."/>
            <person name="Gunde-Cimerman N."/>
        </authorList>
    </citation>
    <scope>NUCLEOTIDE SEQUENCE [LARGE SCALE GENOMIC DNA]</scope>
    <source>
        <strain evidence="7 8">CBS 147.97</strain>
    </source>
</reference>
<proteinExistence type="inferred from homology"/>
<evidence type="ECO:0000313" key="7">
    <source>
        <dbReference type="EMBL" id="KEQ70854.1"/>
    </source>
</evidence>
<feature type="transmembrane region" description="Helical" evidence="6">
    <location>
        <begin position="486"/>
        <end position="504"/>
    </location>
</feature>
<feature type="transmembrane region" description="Helical" evidence="6">
    <location>
        <begin position="126"/>
        <end position="144"/>
    </location>
</feature>
<organism evidence="7 8">
    <name type="scientific">Aureobasidium namibiae CBS 147.97</name>
    <dbReference type="NCBI Taxonomy" id="1043004"/>
    <lineage>
        <taxon>Eukaryota</taxon>
        <taxon>Fungi</taxon>
        <taxon>Dikarya</taxon>
        <taxon>Ascomycota</taxon>
        <taxon>Pezizomycotina</taxon>
        <taxon>Dothideomycetes</taxon>
        <taxon>Dothideomycetidae</taxon>
        <taxon>Dothideales</taxon>
        <taxon>Saccotheciaceae</taxon>
        <taxon>Aureobasidium</taxon>
    </lineage>
</organism>
<feature type="transmembrane region" description="Helical" evidence="6">
    <location>
        <begin position="333"/>
        <end position="355"/>
    </location>
</feature>
<accession>A0A074WGU9</accession>
<feature type="transmembrane region" description="Helical" evidence="6">
    <location>
        <begin position="85"/>
        <end position="105"/>
    </location>
</feature>
<dbReference type="GeneID" id="25417247"/>
<gene>
    <name evidence="7" type="ORF">M436DRAFT_83836</name>
</gene>